<feature type="region of interest" description="Disordered" evidence="1">
    <location>
        <begin position="1"/>
        <end position="21"/>
    </location>
</feature>
<sequence>MSDHEKKPYRGKLPPGGIPIPPHEVLKLQERAKRYVESAKHLYANLRLEESDPALVEEYNRERDRQAEILKTGQWMDDGVSERIVEEYPPLLRELRGRLADLDS</sequence>
<dbReference type="RefSeq" id="WP_193120910.1">
    <property type="nucleotide sequence ID" value="NZ_JADBGI010000004.1"/>
</dbReference>
<comment type="caution">
    <text evidence="2">The sequence shown here is derived from an EMBL/GenBank/DDBJ whole genome shotgun (WGS) entry which is preliminary data.</text>
</comment>
<dbReference type="Proteomes" id="UP000806528">
    <property type="component" value="Unassembled WGS sequence"/>
</dbReference>
<protein>
    <submittedName>
        <fullName evidence="2">Uncharacterized protein</fullName>
    </submittedName>
</protein>
<reference evidence="2 3" key="1">
    <citation type="submission" date="2020-09" db="EMBL/GenBank/DDBJ databases">
        <title>Diversity and distribution of actinomycetes associated with coral in the coast of Hainan.</title>
        <authorList>
            <person name="Li F."/>
        </authorList>
    </citation>
    <scope>NUCLEOTIDE SEQUENCE [LARGE SCALE GENOMIC DNA]</scope>
    <source>
        <strain evidence="2 3">HNM0947</strain>
    </source>
</reference>
<dbReference type="EMBL" id="JADBGI010000004">
    <property type="protein sequence ID" value="MBE2998272.1"/>
    <property type="molecule type" value="Genomic_DNA"/>
</dbReference>
<evidence type="ECO:0000256" key="1">
    <source>
        <dbReference type="SAM" id="MobiDB-lite"/>
    </source>
</evidence>
<proteinExistence type="predicted"/>
<keyword evidence="3" id="KW-1185">Reference proteome</keyword>
<name>A0ABR9P391_9ACTN</name>
<accession>A0ABR9P391</accession>
<evidence type="ECO:0000313" key="2">
    <source>
        <dbReference type="EMBL" id="MBE2998272.1"/>
    </source>
</evidence>
<organism evidence="2 3">
    <name type="scientific">Nocardiopsis coralli</name>
    <dbReference type="NCBI Taxonomy" id="2772213"/>
    <lineage>
        <taxon>Bacteria</taxon>
        <taxon>Bacillati</taxon>
        <taxon>Actinomycetota</taxon>
        <taxon>Actinomycetes</taxon>
        <taxon>Streptosporangiales</taxon>
        <taxon>Nocardiopsidaceae</taxon>
        <taxon>Nocardiopsis</taxon>
    </lineage>
</organism>
<gene>
    <name evidence="2" type="ORF">IDM40_06070</name>
</gene>
<evidence type="ECO:0000313" key="3">
    <source>
        <dbReference type="Proteomes" id="UP000806528"/>
    </source>
</evidence>